<dbReference type="PANTHER" id="PTHR35523">
    <property type="entry name" value="CELL WALL PROTEIN SED1"/>
    <property type="match status" value="1"/>
</dbReference>
<gene>
    <name evidence="2" type="ORF">BP5796_01508</name>
</gene>
<protein>
    <recommendedName>
        <fullName evidence="4">Clock-controlled protein 6</fullName>
    </recommendedName>
</protein>
<dbReference type="GO" id="GO:0005199">
    <property type="term" value="F:structural constituent of cell wall"/>
    <property type="evidence" value="ECO:0007669"/>
    <property type="project" value="InterPro"/>
</dbReference>
<dbReference type="OrthoDB" id="4094614at2759"/>
<evidence type="ECO:0000313" key="3">
    <source>
        <dbReference type="Proteomes" id="UP000256328"/>
    </source>
</evidence>
<dbReference type="Proteomes" id="UP000256328">
    <property type="component" value="Unassembled WGS sequence"/>
</dbReference>
<comment type="caution">
    <text evidence="2">The sequence shown here is derived from an EMBL/GenBank/DDBJ whole genome shotgun (WGS) entry which is preliminary data.</text>
</comment>
<dbReference type="GO" id="GO:0031505">
    <property type="term" value="P:fungal-type cell wall organization"/>
    <property type="evidence" value="ECO:0007669"/>
    <property type="project" value="InterPro"/>
</dbReference>
<evidence type="ECO:0000256" key="1">
    <source>
        <dbReference type="SAM" id="SignalP"/>
    </source>
</evidence>
<accession>A0A3D8T0P9</accession>
<keyword evidence="3" id="KW-1185">Reference proteome</keyword>
<dbReference type="InterPro" id="IPR038843">
    <property type="entry name" value="Sed1/Spi1"/>
</dbReference>
<dbReference type="EMBL" id="PDLN01000002">
    <property type="protein sequence ID" value="RDW92114.1"/>
    <property type="molecule type" value="Genomic_DNA"/>
</dbReference>
<dbReference type="PANTHER" id="PTHR35523:SF1">
    <property type="entry name" value="CELL WALL PROTEIN SED1"/>
    <property type="match status" value="1"/>
</dbReference>
<feature type="chain" id="PRO_5017827949" description="Clock-controlled protein 6" evidence="1">
    <location>
        <begin position="17"/>
        <end position="175"/>
    </location>
</feature>
<dbReference type="AlphaFoldDB" id="A0A3D8T0P9"/>
<evidence type="ECO:0000313" key="2">
    <source>
        <dbReference type="EMBL" id="RDW92114.1"/>
    </source>
</evidence>
<name>A0A3D8T0P9_9HELO</name>
<organism evidence="2 3">
    <name type="scientific">Coleophoma crateriformis</name>
    <dbReference type="NCBI Taxonomy" id="565419"/>
    <lineage>
        <taxon>Eukaryota</taxon>
        <taxon>Fungi</taxon>
        <taxon>Dikarya</taxon>
        <taxon>Ascomycota</taxon>
        <taxon>Pezizomycotina</taxon>
        <taxon>Leotiomycetes</taxon>
        <taxon>Helotiales</taxon>
        <taxon>Dermateaceae</taxon>
        <taxon>Coleophoma</taxon>
    </lineage>
</organism>
<feature type="signal peptide" evidence="1">
    <location>
        <begin position="1"/>
        <end position="16"/>
    </location>
</feature>
<keyword evidence="1" id="KW-0732">Signal</keyword>
<evidence type="ECO:0008006" key="4">
    <source>
        <dbReference type="Google" id="ProtNLM"/>
    </source>
</evidence>
<dbReference type="GO" id="GO:0009277">
    <property type="term" value="C:fungal-type cell wall"/>
    <property type="evidence" value="ECO:0007669"/>
    <property type="project" value="TreeGrafter"/>
</dbReference>
<sequence length="175" mass="17634">MKYLFSAAAFAAGALAAYSNGTTNGTVYYTTEVVTALTTFCPSATELTYNGVTYPVTEATTLTITDCPCTLTHTNTPVPAPSTVLYTLCPSSTGPAPSPTLKTIVPPPVCPGSPNCPLKTNVLTAVYTSGTKTAITTAIGTGSLTGPYTTFTNAASTHHAAGFIAAVGAIAALAL</sequence>
<proteinExistence type="predicted"/>
<reference evidence="2 3" key="1">
    <citation type="journal article" date="2018" name="IMA Fungus">
        <title>IMA Genome-F 9: Draft genome sequence of Annulohypoxylon stygium, Aspergillus mulundensis, Berkeleyomyces basicola (syn. Thielaviopsis basicola), Ceratocystis smalleyi, two Cercospora beticola strains, Coleophoma cylindrospora, Fusarium fracticaudum, Phialophora cf. hyalina, and Morchella septimelata.</title>
        <authorList>
            <person name="Wingfield B.D."/>
            <person name="Bills G.F."/>
            <person name="Dong Y."/>
            <person name="Huang W."/>
            <person name="Nel W.J."/>
            <person name="Swalarsk-Parry B.S."/>
            <person name="Vaghefi N."/>
            <person name="Wilken P.M."/>
            <person name="An Z."/>
            <person name="de Beer Z.W."/>
            <person name="De Vos L."/>
            <person name="Chen L."/>
            <person name="Duong T.A."/>
            <person name="Gao Y."/>
            <person name="Hammerbacher A."/>
            <person name="Kikkert J.R."/>
            <person name="Li Y."/>
            <person name="Li H."/>
            <person name="Li K."/>
            <person name="Li Q."/>
            <person name="Liu X."/>
            <person name="Ma X."/>
            <person name="Naidoo K."/>
            <person name="Pethybridge S.J."/>
            <person name="Sun J."/>
            <person name="Steenkamp E.T."/>
            <person name="van der Nest M.A."/>
            <person name="van Wyk S."/>
            <person name="Wingfield M.J."/>
            <person name="Xiong C."/>
            <person name="Yue Q."/>
            <person name="Zhang X."/>
        </authorList>
    </citation>
    <scope>NUCLEOTIDE SEQUENCE [LARGE SCALE GENOMIC DNA]</scope>
    <source>
        <strain evidence="2 3">BP5796</strain>
    </source>
</reference>